<evidence type="ECO:0000313" key="5">
    <source>
        <dbReference type="Proteomes" id="UP001620597"/>
    </source>
</evidence>
<evidence type="ECO:0000256" key="3">
    <source>
        <dbReference type="RuleBase" id="RU000363"/>
    </source>
</evidence>
<dbReference type="InterPro" id="IPR036291">
    <property type="entry name" value="NAD(P)-bd_dom_sf"/>
</dbReference>
<comment type="similarity">
    <text evidence="1 3">Belongs to the short-chain dehydrogenases/reductases (SDR) family.</text>
</comment>
<dbReference type="Pfam" id="PF00106">
    <property type="entry name" value="adh_short"/>
    <property type="match status" value="1"/>
</dbReference>
<name>A0ABW8NF17_9GAMM</name>
<dbReference type="PROSITE" id="PS00061">
    <property type="entry name" value="ADH_SHORT"/>
    <property type="match status" value="1"/>
</dbReference>
<reference evidence="4 5" key="1">
    <citation type="submission" date="2024-03" db="EMBL/GenBank/DDBJ databases">
        <title>High-quality draft genome sequence of Oceanobacter sp. wDCs-4.</title>
        <authorList>
            <person name="Dong C."/>
        </authorList>
    </citation>
    <scope>NUCLEOTIDE SEQUENCE [LARGE SCALE GENOMIC DNA]</scope>
    <source>
        <strain evidence="5">wDCs-4</strain>
    </source>
</reference>
<dbReference type="RefSeq" id="WP_416204999.1">
    <property type="nucleotide sequence ID" value="NZ_JBBKTX010000003.1"/>
</dbReference>
<protein>
    <submittedName>
        <fullName evidence="4">SDR family NAD(P)-dependent oxidoreductase</fullName>
    </submittedName>
</protein>
<evidence type="ECO:0000256" key="1">
    <source>
        <dbReference type="ARBA" id="ARBA00006484"/>
    </source>
</evidence>
<evidence type="ECO:0000256" key="2">
    <source>
        <dbReference type="ARBA" id="ARBA00023002"/>
    </source>
</evidence>
<dbReference type="PRINTS" id="PR00080">
    <property type="entry name" value="SDRFAMILY"/>
</dbReference>
<dbReference type="PRINTS" id="PR00081">
    <property type="entry name" value="GDHRDH"/>
</dbReference>
<accession>A0ABW8NF17</accession>
<evidence type="ECO:0000313" key="4">
    <source>
        <dbReference type="EMBL" id="MFK4751556.1"/>
    </source>
</evidence>
<dbReference type="InterPro" id="IPR002347">
    <property type="entry name" value="SDR_fam"/>
</dbReference>
<organism evidence="4 5">
    <name type="scientific">Oceanobacter antarcticus</name>
    <dbReference type="NCBI Taxonomy" id="3133425"/>
    <lineage>
        <taxon>Bacteria</taxon>
        <taxon>Pseudomonadati</taxon>
        <taxon>Pseudomonadota</taxon>
        <taxon>Gammaproteobacteria</taxon>
        <taxon>Oceanospirillales</taxon>
        <taxon>Oceanospirillaceae</taxon>
        <taxon>Oceanobacter</taxon>
    </lineage>
</organism>
<comment type="caution">
    <text evidence="4">The sequence shown here is derived from an EMBL/GenBank/DDBJ whole genome shotgun (WGS) entry which is preliminary data.</text>
</comment>
<keyword evidence="5" id="KW-1185">Reference proteome</keyword>
<dbReference type="InterPro" id="IPR020904">
    <property type="entry name" value="Sc_DH/Rdtase_CS"/>
</dbReference>
<keyword evidence="2" id="KW-0560">Oxidoreductase</keyword>
<gene>
    <name evidence="4" type="ORF">WG929_03940</name>
</gene>
<dbReference type="Gene3D" id="3.40.50.720">
    <property type="entry name" value="NAD(P)-binding Rossmann-like Domain"/>
    <property type="match status" value="1"/>
</dbReference>
<dbReference type="PANTHER" id="PTHR44196:SF1">
    <property type="entry name" value="DEHYDROGENASE_REDUCTASE SDR FAMILY MEMBER 7B"/>
    <property type="match status" value="1"/>
</dbReference>
<dbReference type="PANTHER" id="PTHR44196">
    <property type="entry name" value="DEHYDROGENASE/REDUCTASE SDR FAMILY MEMBER 7B"/>
    <property type="match status" value="1"/>
</dbReference>
<dbReference type="EMBL" id="JBBKTX010000003">
    <property type="protein sequence ID" value="MFK4751556.1"/>
    <property type="molecule type" value="Genomic_DNA"/>
</dbReference>
<dbReference type="Proteomes" id="UP001620597">
    <property type="component" value="Unassembled WGS sequence"/>
</dbReference>
<sequence length="266" mass="29237">MKKPLPPPLSEQIIWLTGASSGIGAALLHGLSKRCQWLIISARNSDRLQQLAEPHPNVVALSADVTSRDAMQAVAADIAARFGRIDTLIANAGSCEYLDVRQFDSALVKRVIDTNVYGLVNSLEAALPLIRNSQRGYLVAVSSSVTYLALPQAQAYGASKAAVRYFMEAMRADLASEHIDVSVVSPGFVKTPLTDRNRFRMPMRISANVAAEAIIKGLQRRPWEIHFPRRFTWLLQLLGCLPADLRLALTRRAATRLPTSPQKQPD</sequence>
<dbReference type="SUPFAM" id="SSF51735">
    <property type="entry name" value="NAD(P)-binding Rossmann-fold domains"/>
    <property type="match status" value="1"/>
</dbReference>
<proteinExistence type="inferred from homology"/>